<dbReference type="EMBL" id="AAWS01000019">
    <property type="protein sequence ID" value="EAY27994.1"/>
    <property type="molecule type" value="Genomic_DNA"/>
</dbReference>
<proteinExistence type="predicted"/>
<dbReference type="Proteomes" id="UP000004095">
    <property type="component" value="Unassembled WGS sequence"/>
</dbReference>
<organism evidence="1 2">
    <name type="scientific">Microscilla marina ATCC 23134</name>
    <dbReference type="NCBI Taxonomy" id="313606"/>
    <lineage>
        <taxon>Bacteria</taxon>
        <taxon>Pseudomonadati</taxon>
        <taxon>Bacteroidota</taxon>
        <taxon>Cytophagia</taxon>
        <taxon>Cytophagales</taxon>
        <taxon>Microscillaceae</taxon>
        <taxon>Microscilla</taxon>
    </lineage>
</organism>
<dbReference type="AlphaFoldDB" id="A1ZNV5"/>
<dbReference type="RefSeq" id="WP_002698672.1">
    <property type="nucleotide sequence ID" value="NZ_AAWS01000019.1"/>
</dbReference>
<accession>A1ZNV5</accession>
<comment type="caution">
    <text evidence="1">The sequence shown here is derived from an EMBL/GenBank/DDBJ whole genome shotgun (WGS) entry which is preliminary data.</text>
</comment>
<reference evidence="1 2" key="1">
    <citation type="submission" date="2007-01" db="EMBL/GenBank/DDBJ databases">
        <authorList>
            <person name="Haygood M."/>
            <person name="Podell S."/>
            <person name="Anderson C."/>
            <person name="Hopkinson B."/>
            <person name="Roe K."/>
            <person name="Barbeau K."/>
            <person name="Gaasterland T."/>
            <person name="Ferriera S."/>
            <person name="Johnson J."/>
            <person name="Kravitz S."/>
            <person name="Beeson K."/>
            <person name="Sutton G."/>
            <person name="Rogers Y.-H."/>
            <person name="Friedman R."/>
            <person name="Frazier M."/>
            <person name="Venter J.C."/>
        </authorList>
    </citation>
    <scope>NUCLEOTIDE SEQUENCE [LARGE SCALE GENOMIC DNA]</scope>
    <source>
        <strain evidence="1 2">ATCC 23134</strain>
    </source>
</reference>
<sequence length="99" mass="10777">MIVNLRIDIDSYDSVQNLVQMLSSMGSVSSVKALDESGQPLKAPVKAEITGSGVEGASEQNLRPITVIDFYKKINAANLSEAQGIVINHVNFKEEVQTW</sequence>
<gene>
    <name evidence="1" type="ORF">M23134_02663</name>
</gene>
<protein>
    <submittedName>
        <fullName evidence="1">Uncharacterized protein</fullName>
    </submittedName>
</protein>
<dbReference type="OrthoDB" id="990656at2"/>
<evidence type="ECO:0000313" key="2">
    <source>
        <dbReference type="Proteomes" id="UP000004095"/>
    </source>
</evidence>
<evidence type="ECO:0000313" key="1">
    <source>
        <dbReference type="EMBL" id="EAY27994.1"/>
    </source>
</evidence>
<name>A1ZNV5_MICM2</name>
<keyword evidence="2" id="KW-1185">Reference proteome</keyword>